<dbReference type="InterPro" id="IPR035906">
    <property type="entry name" value="MetI-like_sf"/>
</dbReference>
<keyword evidence="6 8" id="KW-1133">Transmembrane helix</keyword>
<feature type="transmembrane region" description="Helical" evidence="8">
    <location>
        <begin position="134"/>
        <end position="152"/>
    </location>
</feature>
<feature type="transmembrane region" description="Helical" evidence="8">
    <location>
        <begin position="98"/>
        <end position="122"/>
    </location>
</feature>
<comment type="subcellular location">
    <subcellularLocation>
        <location evidence="1">Cell inner membrane</location>
        <topology evidence="1">Multi-pass membrane protein</topology>
    </subcellularLocation>
    <subcellularLocation>
        <location evidence="8">Cell membrane</location>
        <topology evidence="8">Multi-pass membrane protein</topology>
    </subcellularLocation>
</comment>
<evidence type="ECO:0000259" key="9">
    <source>
        <dbReference type="PROSITE" id="PS50928"/>
    </source>
</evidence>
<dbReference type="InterPro" id="IPR000515">
    <property type="entry name" value="MetI-like"/>
</dbReference>
<feature type="transmembrane region" description="Helical" evidence="8">
    <location>
        <begin position="190"/>
        <end position="213"/>
    </location>
</feature>
<gene>
    <name evidence="10" type="ORF">GZ78_12990</name>
</gene>
<comment type="similarity">
    <text evidence="8">Belongs to the binding-protein-dependent transport system permease family.</text>
</comment>
<name>A0A081NIY7_9GAMM</name>
<evidence type="ECO:0000313" key="11">
    <source>
        <dbReference type="Proteomes" id="UP000028073"/>
    </source>
</evidence>
<evidence type="ECO:0000256" key="5">
    <source>
        <dbReference type="ARBA" id="ARBA00022692"/>
    </source>
</evidence>
<dbReference type="Gene3D" id="1.10.3720.10">
    <property type="entry name" value="MetI-like"/>
    <property type="match status" value="1"/>
</dbReference>
<dbReference type="STRING" id="1137799.GZ78_12990"/>
<dbReference type="PANTHER" id="PTHR43357">
    <property type="entry name" value="INNER MEMBRANE ABC TRANSPORTER PERMEASE PROTEIN YDCV"/>
    <property type="match status" value="1"/>
</dbReference>
<dbReference type="GO" id="GO:0005886">
    <property type="term" value="C:plasma membrane"/>
    <property type="evidence" value="ECO:0007669"/>
    <property type="project" value="UniProtKB-SubCell"/>
</dbReference>
<evidence type="ECO:0000256" key="1">
    <source>
        <dbReference type="ARBA" id="ARBA00004429"/>
    </source>
</evidence>
<feature type="transmembrane region" description="Helical" evidence="8">
    <location>
        <begin position="234"/>
        <end position="256"/>
    </location>
</feature>
<evidence type="ECO:0000256" key="3">
    <source>
        <dbReference type="ARBA" id="ARBA00022475"/>
    </source>
</evidence>
<accession>A0A081NIY7</accession>
<keyword evidence="2 8" id="KW-0813">Transport</keyword>
<proteinExistence type="inferred from homology"/>
<feature type="transmembrane region" description="Helical" evidence="8">
    <location>
        <begin position="66"/>
        <end position="91"/>
    </location>
</feature>
<keyword evidence="11" id="KW-1185">Reference proteome</keyword>
<dbReference type="PANTHER" id="PTHR43357:SF4">
    <property type="entry name" value="INNER MEMBRANE ABC TRANSPORTER PERMEASE PROTEIN YDCV"/>
    <property type="match status" value="1"/>
</dbReference>
<keyword evidence="7 8" id="KW-0472">Membrane</keyword>
<keyword evidence="4" id="KW-0997">Cell inner membrane</keyword>
<dbReference type="EMBL" id="JOKH01000002">
    <property type="protein sequence ID" value="KEQ18410.1"/>
    <property type="molecule type" value="Genomic_DNA"/>
</dbReference>
<evidence type="ECO:0000256" key="6">
    <source>
        <dbReference type="ARBA" id="ARBA00022989"/>
    </source>
</evidence>
<feature type="domain" description="ABC transmembrane type-1" evidence="9">
    <location>
        <begin position="63"/>
        <end position="253"/>
    </location>
</feature>
<dbReference type="PROSITE" id="PS50928">
    <property type="entry name" value="ABC_TM1"/>
    <property type="match status" value="1"/>
</dbReference>
<feature type="transmembrane region" description="Helical" evidence="8">
    <location>
        <begin position="164"/>
        <end position="184"/>
    </location>
</feature>
<keyword evidence="5 8" id="KW-0812">Transmembrane</keyword>
<evidence type="ECO:0000256" key="8">
    <source>
        <dbReference type="RuleBase" id="RU363032"/>
    </source>
</evidence>
<protein>
    <submittedName>
        <fullName evidence="10">ABC transporter permease</fullName>
    </submittedName>
</protein>
<dbReference type="eggNOG" id="COG1177">
    <property type="taxonomic scope" value="Bacteria"/>
</dbReference>
<dbReference type="GO" id="GO:0055085">
    <property type="term" value="P:transmembrane transport"/>
    <property type="evidence" value="ECO:0007669"/>
    <property type="project" value="InterPro"/>
</dbReference>
<dbReference type="CDD" id="cd06261">
    <property type="entry name" value="TM_PBP2"/>
    <property type="match status" value="1"/>
</dbReference>
<dbReference type="AlphaFoldDB" id="A0A081NIY7"/>
<dbReference type="Proteomes" id="UP000028073">
    <property type="component" value="Unassembled WGS sequence"/>
</dbReference>
<sequence>MRRSNSIGHLSVIIVFMSIMMLPLLGTLLYSISTSWSSGMLPDGVTFKWYKILFVEHRFLQAMMNSIMVCLGALILTLILVVPTAFIVFYYFPFLKPFMNFIILLPFAVPPVVSSVGLLQIFSNDVITLTGTPWILLGAYFTVALPFSYRAIANNMANLNLQDMLDAAHLLGASTFRAFFTIVLPNLKTGLMISLFLSFSLLIGEFVFANILVGTRFETVQVYLFNMKARSGHFSSAVVVSYFLVIMLMTILAGQWGKKQ</sequence>
<dbReference type="Pfam" id="PF00528">
    <property type="entry name" value="BPD_transp_1"/>
    <property type="match status" value="1"/>
</dbReference>
<comment type="caution">
    <text evidence="10">The sequence shown here is derived from an EMBL/GenBank/DDBJ whole genome shotgun (WGS) entry which is preliminary data.</text>
</comment>
<dbReference type="SUPFAM" id="SSF161098">
    <property type="entry name" value="MetI-like"/>
    <property type="match status" value="1"/>
</dbReference>
<organism evidence="10 11">
    <name type="scientific">Endozoicomonas numazuensis</name>
    <dbReference type="NCBI Taxonomy" id="1137799"/>
    <lineage>
        <taxon>Bacteria</taxon>
        <taxon>Pseudomonadati</taxon>
        <taxon>Pseudomonadota</taxon>
        <taxon>Gammaproteobacteria</taxon>
        <taxon>Oceanospirillales</taxon>
        <taxon>Endozoicomonadaceae</taxon>
        <taxon>Endozoicomonas</taxon>
    </lineage>
</organism>
<feature type="transmembrane region" description="Helical" evidence="8">
    <location>
        <begin position="12"/>
        <end position="32"/>
    </location>
</feature>
<keyword evidence="3" id="KW-1003">Cell membrane</keyword>
<evidence type="ECO:0000256" key="7">
    <source>
        <dbReference type="ARBA" id="ARBA00023136"/>
    </source>
</evidence>
<reference evidence="10 11" key="1">
    <citation type="submission" date="2014-06" db="EMBL/GenBank/DDBJ databases">
        <title>Whole Genome Sequences of Three Symbiotic Endozoicomonas Bacteria.</title>
        <authorList>
            <person name="Neave M.J."/>
            <person name="Apprill A."/>
            <person name="Voolstra C.R."/>
        </authorList>
    </citation>
    <scope>NUCLEOTIDE SEQUENCE [LARGE SCALE GENOMIC DNA]</scope>
    <source>
        <strain evidence="10 11">DSM 25634</strain>
    </source>
</reference>
<evidence type="ECO:0000313" key="10">
    <source>
        <dbReference type="EMBL" id="KEQ18410.1"/>
    </source>
</evidence>
<evidence type="ECO:0000256" key="2">
    <source>
        <dbReference type="ARBA" id="ARBA00022448"/>
    </source>
</evidence>
<evidence type="ECO:0000256" key="4">
    <source>
        <dbReference type="ARBA" id="ARBA00022519"/>
    </source>
</evidence>